<feature type="transmembrane region" description="Helical" evidence="7">
    <location>
        <begin position="336"/>
        <end position="355"/>
    </location>
</feature>
<keyword evidence="7" id="KW-0961">Cell wall biogenesis/degradation</keyword>
<evidence type="ECO:0000256" key="4">
    <source>
        <dbReference type="ARBA" id="ARBA00022692"/>
    </source>
</evidence>
<dbReference type="GO" id="GO:0051301">
    <property type="term" value="P:cell division"/>
    <property type="evidence" value="ECO:0007669"/>
    <property type="project" value="UniProtKB-KW"/>
</dbReference>
<evidence type="ECO:0000313" key="11">
    <source>
        <dbReference type="Proteomes" id="UP000656804"/>
    </source>
</evidence>
<feature type="transmembrane region" description="Helical" evidence="7">
    <location>
        <begin position="80"/>
        <end position="96"/>
    </location>
</feature>
<keyword evidence="5 7" id="KW-1133">Transmembrane helix</keyword>
<dbReference type="PANTHER" id="PTHR22926:SF5">
    <property type="entry name" value="PHOSPHO-N-ACETYLMURAMOYL-PENTAPEPTIDE-TRANSFERASE HOMOLOG"/>
    <property type="match status" value="1"/>
</dbReference>
<evidence type="ECO:0000256" key="2">
    <source>
        <dbReference type="ARBA" id="ARBA00005583"/>
    </source>
</evidence>
<feature type="transmembrane region" description="Helical" evidence="7">
    <location>
        <begin position="227"/>
        <end position="247"/>
    </location>
</feature>
<dbReference type="AlphaFoldDB" id="A0A930UYK0"/>
<evidence type="ECO:0000313" key="10">
    <source>
        <dbReference type="EMBL" id="MBF4160621.1"/>
    </source>
</evidence>
<feature type="transmembrane region" description="Helical" evidence="7">
    <location>
        <begin position="116"/>
        <end position="135"/>
    </location>
</feature>
<comment type="subcellular location">
    <subcellularLocation>
        <location evidence="7">Cell membrane</location>
        <topology evidence="7">Multi-pass membrane protein</topology>
    </subcellularLocation>
    <subcellularLocation>
        <location evidence="1">Membrane</location>
        <topology evidence="1">Multi-pass membrane protein</topology>
    </subcellularLocation>
</comment>
<dbReference type="CDD" id="cd06852">
    <property type="entry name" value="GT_MraY"/>
    <property type="match status" value="1"/>
</dbReference>
<feature type="transmembrane region" description="Helical" evidence="7">
    <location>
        <begin position="187"/>
        <end position="206"/>
    </location>
</feature>
<comment type="catalytic activity">
    <reaction evidence="7">
        <text>UDP-N-acetyl-alpha-D-muramoyl-L-alanyl-gamma-D-glutamyl-meso-2,6-diaminopimeloyl-D-alanyl-D-alanine + di-trans,octa-cis-undecaprenyl phosphate = di-trans,octa-cis-undecaprenyl diphospho-N-acetyl-alpha-D-muramoyl-L-alanyl-D-glutamyl-meso-2,6-diaminopimeloyl-D-alanyl-D-alanine + UMP</text>
        <dbReference type="Rhea" id="RHEA:28386"/>
        <dbReference type="ChEBI" id="CHEBI:57865"/>
        <dbReference type="ChEBI" id="CHEBI:60392"/>
        <dbReference type="ChEBI" id="CHEBI:61386"/>
        <dbReference type="ChEBI" id="CHEBI:61387"/>
        <dbReference type="EC" id="2.7.8.13"/>
    </reaction>
</comment>
<dbReference type="Pfam" id="PF00953">
    <property type="entry name" value="Glycos_transf_4"/>
    <property type="match status" value="1"/>
</dbReference>
<dbReference type="EMBL" id="JADIVZ010000001">
    <property type="protein sequence ID" value="MBF4160621.1"/>
    <property type="molecule type" value="Genomic_DNA"/>
</dbReference>
<comment type="function">
    <text evidence="7">Catalyzes the initial step of the lipid cycle reactions in the biosynthesis of the cell wall peptidoglycan: transfers peptidoglycan precursor phospho-MurNAc-pentapeptide from UDP-MurNAc-pentapeptide onto the lipid carrier undecaprenyl phosphate, yielding undecaprenyl-pyrophosphoryl-MurNAc-pentapeptide, known as lipid I.</text>
</comment>
<feature type="transmembrane region" description="Helical" evidence="7">
    <location>
        <begin position="156"/>
        <end position="175"/>
    </location>
</feature>
<keyword evidence="7 9" id="KW-0479">Metal-binding</keyword>
<proteinExistence type="inferred from homology"/>
<keyword evidence="3 7" id="KW-0808">Transferase</keyword>
<dbReference type="EC" id="2.7.8.13" evidence="7 8"/>
<dbReference type="GO" id="GO:0008360">
    <property type="term" value="P:regulation of cell shape"/>
    <property type="evidence" value="ECO:0007669"/>
    <property type="project" value="UniProtKB-KW"/>
</dbReference>
<dbReference type="GO" id="GO:0008963">
    <property type="term" value="F:phospho-N-acetylmuramoyl-pentapeptide-transferase activity"/>
    <property type="evidence" value="ECO:0007669"/>
    <property type="project" value="UniProtKB-UniRule"/>
</dbReference>
<dbReference type="NCBIfam" id="TIGR00445">
    <property type="entry name" value="mraY"/>
    <property type="match status" value="1"/>
</dbReference>
<dbReference type="Pfam" id="PF10555">
    <property type="entry name" value="MraY_sig1"/>
    <property type="match status" value="1"/>
</dbReference>
<keyword evidence="7" id="KW-0573">Peptidoglycan synthesis</keyword>
<evidence type="ECO:0000256" key="8">
    <source>
        <dbReference type="NCBIfam" id="TIGR00445"/>
    </source>
</evidence>
<dbReference type="GO" id="GO:0071555">
    <property type="term" value="P:cell wall organization"/>
    <property type="evidence" value="ECO:0007669"/>
    <property type="project" value="UniProtKB-KW"/>
</dbReference>
<feature type="binding site" evidence="9">
    <location>
        <position position="258"/>
    </location>
    <ligand>
        <name>Mg(2+)</name>
        <dbReference type="ChEBI" id="CHEBI:18420"/>
    </ligand>
</feature>
<keyword evidence="7" id="KW-1003">Cell membrane</keyword>
<dbReference type="GO" id="GO:0046872">
    <property type="term" value="F:metal ion binding"/>
    <property type="evidence" value="ECO:0007669"/>
    <property type="project" value="UniProtKB-KW"/>
</dbReference>
<keyword evidence="6 7" id="KW-0472">Membrane</keyword>
<evidence type="ECO:0000256" key="3">
    <source>
        <dbReference type="ARBA" id="ARBA00022679"/>
    </source>
</evidence>
<evidence type="ECO:0000256" key="9">
    <source>
        <dbReference type="PIRSR" id="PIRSR600715-1"/>
    </source>
</evidence>
<accession>A0A930UYK0</accession>
<comment type="caution">
    <text evidence="10">The sequence shown here is derived from an EMBL/GenBank/DDBJ whole genome shotgun (WGS) entry which is preliminary data.</text>
</comment>
<dbReference type="InterPro" id="IPR018480">
    <property type="entry name" value="PNAcMuramoyl-5peptid_Trfase_CS"/>
</dbReference>
<keyword evidence="7" id="KW-0133">Cell shape</keyword>
<comment type="cofactor">
    <cofactor evidence="7 9">
        <name>Mg(2+)</name>
        <dbReference type="ChEBI" id="CHEBI:18420"/>
    </cofactor>
</comment>
<sequence>MRAILLAGGFALLISLIGTRYAIRQFTKMGYGQEVRDDGPTSHHVKRGTPTMGGTVIIVAAVVGYFAAKAITVSPPSASAWLLLLLFVGTGMVGFLDDFIKIYKQRSLGLRSKAKIVGQTIVGLAFGVLALSGALEDDRGQRPASQAISFIRDLRISLPVLLALGLILLMVIATSNATNLNDGADGLLVGSSVMVFGAYTIVNIWQNNQWCGQADISYGKCYEVRDPLDLAVLAAAITGACFGFLWWNASPAQIFMGDTGSLALGAALAGFAILTRTELLLIILGGVFVMETVSVMLQVSWFKISRRVFGSPRRLFRMTPIHHTFDMAWGEVTMVIRFWILCGLCVAGGLGIFYAEWVAGT</sequence>
<keyword evidence="4 7" id="KW-0812">Transmembrane</keyword>
<evidence type="ECO:0000256" key="7">
    <source>
        <dbReference type="HAMAP-Rule" id="MF_00038"/>
    </source>
</evidence>
<evidence type="ECO:0000256" key="5">
    <source>
        <dbReference type="ARBA" id="ARBA00022989"/>
    </source>
</evidence>
<dbReference type="PANTHER" id="PTHR22926">
    <property type="entry name" value="PHOSPHO-N-ACETYLMURAMOYL-PENTAPEPTIDE-TRANSFERASE"/>
    <property type="match status" value="1"/>
</dbReference>
<feature type="transmembrane region" description="Helical" evidence="7">
    <location>
        <begin position="51"/>
        <end position="68"/>
    </location>
</feature>
<reference evidence="10" key="1">
    <citation type="submission" date="2020-11" db="EMBL/GenBank/DDBJ databases">
        <title>Nocardioides sp. CBS4Y-1, whole genome shotgun sequence.</title>
        <authorList>
            <person name="Tuo L."/>
        </authorList>
    </citation>
    <scope>NUCLEOTIDE SEQUENCE</scope>
    <source>
        <strain evidence="10">CBS4Y-1</strain>
    </source>
</reference>
<keyword evidence="7" id="KW-0132">Cell division</keyword>
<keyword evidence="7 9" id="KW-0460">Magnesium</keyword>
<dbReference type="InterPro" id="IPR003524">
    <property type="entry name" value="PNAcMuramoyl-5peptid_Trfase"/>
</dbReference>
<protein>
    <recommendedName>
        <fullName evidence="7 8">Phospho-N-acetylmuramoyl-pentapeptide-transferase</fullName>
        <ecNumber evidence="7 8">2.7.8.13</ecNumber>
    </recommendedName>
    <alternativeName>
        <fullName evidence="7">UDP-MurNAc-pentapeptide phosphotransferase</fullName>
    </alternativeName>
</protein>
<dbReference type="RefSeq" id="WP_194501825.1">
    <property type="nucleotide sequence ID" value="NZ_JADIVZ010000001.1"/>
</dbReference>
<dbReference type="Proteomes" id="UP000656804">
    <property type="component" value="Unassembled WGS sequence"/>
</dbReference>
<dbReference type="GO" id="GO:0009252">
    <property type="term" value="P:peptidoglycan biosynthetic process"/>
    <property type="evidence" value="ECO:0007669"/>
    <property type="project" value="UniProtKB-UniRule"/>
</dbReference>
<evidence type="ECO:0000256" key="1">
    <source>
        <dbReference type="ARBA" id="ARBA00004141"/>
    </source>
</evidence>
<keyword evidence="7" id="KW-0131">Cell cycle</keyword>
<evidence type="ECO:0000256" key="6">
    <source>
        <dbReference type="ARBA" id="ARBA00023136"/>
    </source>
</evidence>
<feature type="transmembrane region" description="Helical" evidence="7">
    <location>
        <begin position="253"/>
        <end position="274"/>
    </location>
</feature>
<dbReference type="GO" id="GO:0005886">
    <property type="term" value="C:plasma membrane"/>
    <property type="evidence" value="ECO:0007669"/>
    <property type="project" value="UniProtKB-SubCell"/>
</dbReference>
<organism evidence="10 11">
    <name type="scientific">Nocardioides acrostichi</name>
    <dbReference type="NCBI Taxonomy" id="2784339"/>
    <lineage>
        <taxon>Bacteria</taxon>
        <taxon>Bacillati</taxon>
        <taxon>Actinomycetota</taxon>
        <taxon>Actinomycetes</taxon>
        <taxon>Propionibacteriales</taxon>
        <taxon>Nocardioidaceae</taxon>
        <taxon>Nocardioides</taxon>
    </lineage>
</organism>
<comment type="pathway">
    <text evidence="7">Cell wall biogenesis; peptidoglycan biosynthesis.</text>
</comment>
<keyword evidence="11" id="KW-1185">Reference proteome</keyword>
<comment type="similarity">
    <text evidence="2 7">Belongs to the glycosyltransferase 4 family. MraY subfamily.</text>
</comment>
<gene>
    <name evidence="7" type="primary">mraY</name>
    <name evidence="10" type="ORF">ISG29_02900</name>
</gene>
<name>A0A930UYK0_9ACTN</name>
<feature type="transmembrane region" description="Helical" evidence="7">
    <location>
        <begin position="281"/>
        <end position="302"/>
    </location>
</feature>
<dbReference type="HAMAP" id="MF_00038">
    <property type="entry name" value="MraY"/>
    <property type="match status" value="1"/>
</dbReference>
<dbReference type="InterPro" id="IPR000715">
    <property type="entry name" value="Glycosyl_transferase_4"/>
</dbReference>
<feature type="binding site" evidence="9">
    <location>
        <position position="179"/>
    </location>
    <ligand>
        <name>Mg(2+)</name>
        <dbReference type="ChEBI" id="CHEBI:18420"/>
    </ligand>
</feature>